<evidence type="ECO:0000313" key="5">
    <source>
        <dbReference type="Proteomes" id="UP001596548"/>
    </source>
</evidence>
<keyword evidence="1" id="KW-0732">Signal</keyword>
<dbReference type="Gene3D" id="2.60.40.1240">
    <property type="match status" value="1"/>
</dbReference>
<name>A0ABW2HV96_9ACTN</name>
<reference evidence="5" key="1">
    <citation type="journal article" date="2019" name="Int. J. Syst. Evol. Microbiol.">
        <title>The Global Catalogue of Microorganisms (GCM) 10K type strain sequencing project: providing services to taxonomists for standard genome sequencing and annotation.</title>
        <authorList>
            <consortium name="The Broad Institute Genomics Platform"/>
            <consortium name="The Broad Institute Genome Sequencing Center for Infectious Disease"/>
            <person name="Wu L."/>
            <person name="Ma J."/>
        </authorList>
    </citation>
    <scope>NUCLEOTIDE SEQUENCE [LARGE SCALE GENOMIC DNA]</scope>
    <source>
        <strain evidence="5">XZYJT-10</strain>
    </source>
</reference>
<evidence type="ECO:0000313" key="4">
    <source>
        <dbReference type="EMBL" id="MFC7276769.1"/>
    </source>
</evidence>
<evidence type="ECO:0000256" key="2">
    <source>
        <dbReference type="SAM" id="MobiDB-lite"/>
    </source>
</evidence>
<dbReference type="InterPro" id="IPR029051">
    <property type="entry name" value="DUF4352"/>
</dbReference>
<dbReference type="Proteomes" id="UP001596548">
    <property type="component" value="Unassembled WGS sequence"/>
</dbReference>
<feature type="domain" description="DUF4352" evidence="3">
    <location>
        <begin position="75"/>
        <end position="198"/>
    </location>
</feature>
<comment type="caution">
    <text evidence="4">The sequence shown here is derived from an EMBL/GenBank/DDBJ whole genome shotgun (WGS) entry which is preliminary data.</text>
</comment>
<feature type="compositionally biased region" description="Basic and acidic residues" evidence="2">
    <location>
        <begin position="62"/>
        <end position="72"/>
    </location>
</feature>
<accession>A0ABW2HV96</accession>
<feature type="compositionally biased region" description="Low complexity" evidence="2">
    <location>
        <begin position="42"/>
        <end position="61"/>
    </location>
</feature>
<dbReference type="EMBL" id="JBHTBJ010000017">
    <property type="protein sequence ID" value="MFC7276769.1"/>
    <property type="molecule type" value="Genomic_DNA"/>
</dbReference>
<dbReference type="InterPro" id="IPR029050">
    <property type="entry name" value="Immunoprotect_excell_Ig-like"/>
</dbReference>
<proteinExistence type="predicted"/>
<gene>
    <name evidence="4" type="ORF">ACFQS1_22485</name>
</gene>
<organism evidence="4 5">
    <name type="scientific">Paractinoplanes rhizophilus</name>
    <dbReference type="NCBI Taxonomy" id="1416877"/>
    <lineage>
        <taxon>Bacteria</taxon>
        <taxon>Bacillati</taxon>
        <taxon>Actinomycetota</taxon>
        <taxon>Actinomycetes</taxon>
        <taxon>Micromonosporales</taxon>
        <taxon>Micromonosporaceae</taxon>
        <taxon>Paractinoplanes</taxon>
    </lineage>
</organism>
<evidence type="ECO:0000256" key="1">
    <source>
        <dbReference type="ARBA" id="ARBA00022729"/>
    </source>
</evidence>
<keyword evidence="5" id="KW-1185">Reference proteome</keyword>
<dbReference type="RefSeq" id="WP_378971509.1">
    <property type="nucleotide sequence ID" value="NZ_JBHTBJ010000017.1"/>
</dbReference>
<sequence>MSYPQQPQPVAQPQPTKHHRWHWIAGGVALVVALGCGAASGGKDAADTEAAQAATTAPTKEATGKPKTKQDKTPGLNQPARDGKFEFTVTRVKCGATKVGSSLLGEKAQGQYCLITLRVKNIGKEAQAFADSAQKAYDAKKVEYSADSGAGIYVNEDNQVLFQDINPGNAVTGTLVFDVPKGTKLTSLELHDSVFSGGVAVKLQ</sequence>
<protein>
    <submittedName>
        <fullName evidence="4">DUF4352 domain-containing protein</fullName>
    </submittedName>
</protein>
<dbReference type="Pfam" id="PF11611">
    <property type="entry name" value="DUF4352"/>
    <property type="match status" value="1"/>
</dbReference>
<feature type="region of interest" description="Disordered" evidence="2">
    <location>
        <begin position="42"/>
        <end position="82"/>
    </location>
</feature>
<evidence type="ECO:0000259" key="3">
    <source>
        <dbReference type="Pfam" id="PF11611"/>
    </source>
</evidence>